<accession>A0ABP7PBP0</accession>
<dbReference type="Gene3D" id="1.25.40.10">
    <property type="entry name" value="Tetratricopeptide repeat domain"/>
    <property type="match status" value="2"/>
</dbReference>
<evidence type="ECO:0000313" key="2">
    <source>
        <dbReference type="Proteomes" id="UP001501081"/>
    </source>
</evidence>
<dbReference type="InterPro" id="IPR011990">
    <property type="entry name" value="TPR-like_helical_dom_sf"/>
</dbReference>
<name>A0ABP7PBP0_9SPHI</name>
<dbReference type="SUPFAM" id="SSF48452">
    <property type="entry name" value="TPR-like"/>
    <property type="match status" value="2"/>
</dbReference>
<keyword evidence="2" id="KW-1185">Reference proteome</keyword>
<reference evidence="2" key="1">
    <citation type="journal article" date="2019" name="Int. J. Syst. Evol. Microbiol.">
        <title>The Global Catalogue of Microorganisms (GCM) 10K type strain sequencing project: providing services to taxonomists for standard genome sequencing and annotation.</title>
        <authorList>
            <consortium name="The Broad Institute Genomics Platform"/>
            <consortium name="The Broad Institute Genome Sequencing Center for Infectious Disease"/>
            <person name="Wu L."/>
            <person name="Ma J."/>
        </authorList>
    </citation>
    <scope>NUCLEOTIDE SEQUENCE [LARGE SCALE GENOMIC DNA]</scope>
    <source>
        <strain evidence="2">JCM 17338</strain>
    </source>
</reference>
<organism evidence="1 2">
    <name type="scientific">Pedobacter ginsengiterrae</name>
    <dbReference type="NCBI Taxonomy" id="871696"/>
    <lineage>
        <taxon>Bacteria</taxon>
        <taxon>Pseudomonadati</taxon>
        <taxon>Bacteroidota</taxon>
        <taxon>Sphingobacteriia</taxon>
        <taxon>Sphingobacteriales</taxon>
        <taxon>Sphingobacteriaceae</taxon>
        <taxon>Pedobacter</taxon>
    </lineage>
</organism>
<comment type="caution">
    <text evidence="1">The sequence shown here is derived from an EMBL/GenBank/DDBJ whole genome shotgun (WGS) entry which is preliminary data.</text>
</comment>
<dbReference type="RefSeq" id="WP_344766086.1">
    <property type="nucleotide sequence ID" value="NZ_BAABAK010000008.1"/>
</dbReference>
<dbReference type="Proteomes" id="UP001501081">
    <property type="component" value="Unassembled WGS sequence"/>
</dbReference>
<evidence type="ECO:0000313" key="1">
    <source>
        <dbReference type="EMBL" id="GAA3963004.1"/>
    </source>
</evidence>
<protein>
    <recommendedName>
        <fullName evidence="3">Tetratricopeptide repeat protein</fullName>
    </recommendedName>
</protein>
<proteinExistence type="predicted"/>
<evidence type="ECO:0008006" key="3">
    <source>
        <dbReference type="Google" id="ProtNLM"/>
    </source>
</evidence>
<dbReference type="EMBL" id="BAABAK010000008">
    <property type="protein sequence ID" value="GAA3963004.1"/>
    <property type="molecule type" value="Genomic_DNA"/>
</dbReference>
<gene>
    <name evidence="1" type="ORF">GCM10022246_15320</name>
</gene>
<sequence>MSSELKFKENFTRLLKEAKNKNEFEFINVLLGYNGMGSLMSLTHFYESESLFKDLSSILTGDYTNKNNIRIGLFLYCHFFEMDELYRILGNLLRIANNLRFKPFLFEDLSKDDPTPTEKINELKAMSVTAGYTDLTDCFDELYSNKLRNSFFHSNYSIDENEYINISNRHKIKLNGQTYHSLNVETELYPLVTACVNIANYFFDEISKSKMSYTLNKIVIGTLSTPEPIIILGDPKIGLLGWESSSGSSIKITDFNGTPFLAAMNIHISKGKAKSENEKKLDQLIEKDKYIKNDPELLKLEQEILTKNNSNTIKLLAIPYYNWANNTRVSANSAKNPFEKKALLNSAILRYQKSIEYDPDFIQSLHNIALTELEISELNSDTLSHLTMLEKFEGLFPFATEFPGTFFNAGHFAQLAGEDATDNSQAKALFLKAADYYQQNLNMESDSCKTMYRIATSFWRAAEKGGLDVDELISSAQTNFQLAIDCDTSNFKYLLQFAIFLEFKATLQKKNALESVTLALTLLEKADGISPENPELHFRMGIENLLQAQYIDQKEEREAFLQSALSNYEKSLSILPGQTKVLNNLGLTYIRQAQLTYNETSISLFKTGIDLMDQIINIDPKKYESYYNKVQAYIGLYETTNEKEYLDKAKKLLDYVEENYPGRNQELINAVKSF</sequence>